<sequence length="142" mass="15916">MVSQLNRRLFRALQPVEIVSWHQLGATTHRTFLRELTDRLLLGEGVGGEHRFDRDRVYWFSRPEVPGSFEAGVITASQRKFDARVILGLFLPGAEEPVLLYAADRLSLDRSGRPAAPNEALARALQRSYKSGLNIAKFGLLA</sequence>
<reference evidence="1 2" key="1">
    <citation type="submission" date="2024-02" db="EMBL/GenBank/DDBJ databases">
        <authorList>
            <person name="Chen Y."/>
            <person name="Shah S."/>
            <person name="Dougan E. K."/>
            <person name="Thang M."/>
            <person name="Chan C."/>
        </authorList>
    </citation>
    <scope>NUCLEOTIDE SEQUENCE [LARGE SCALE GENOMIC DNA]</scope>
</reference>
<gene>
    <name evidence="1" type="ORF">CCMP2556_LOCUS2566</name>
</gene>
<dbReference type="EMBL" id="CAXAMN010000991">
    <property type="protein sequence ID" value="CAK8991712.1"/>
    <property type="molecule type" value="Genomic_DNA"/>
</dbReference>
<protein>
    <submittedName>
        <fullName evidence="1">Uncharacterized protein</fullName>
    </submittedName>
</protein>
<accession>A0ABP0HPP0</accession>
<dbReference type="Proteomes" id="UP001642484">
    <property type="component" value="Unassembled WGS sequence"/>
</dbReference>
<comment type="caution">
    <text evidence="1">The sequence shown here is derived from an EMBL/GenBank/DDBJ whole genome shotgun (WGS) entry which is preliminary data.</text>
</comment>
<name>A0ABP0HPP0_9DINO</name>
<evidence type="ECO:0000313" key="1">
    <source>
        <dbReference type="EMBL" id="CAK8991712.1"/>
    </source>
</evidence>
<organism evidence="1 2">
    <name type="scientific">Durusdinium trenchii</name>
    <dbReference type="NCBI Taxonomy" id="1381693"/>
    <lineage>
        <taxon>Eukaryota</taxon>
        <taxon>Sar</taxon>
        <taxon>Alveolata</taxon>
        <taxon>Dinophyceae</taxon>
        <taxon>Suessiales</taxon>
        <taxon>Symbiodiniaceae</taxon>
        <taxon>Durusdinium</taxon>
    </lineage>
</organism>
<keyword evidence="2" id="KW-1185">Reference proteome</keyword>
<proteinExistence type="predicted"/>
<evidence type="ECO:0000313" key="2">
    <source>
        <dbReference type="Proteomes" id="UP001642484"/>
    </source>
</evidence>